<comment type="subcellular location">
    <subcellularLocation>
        <location evidence="1">Membrane</location>
        <topology evidence="1">Multi-pass membrane protein</topology>
    </subcellularLocation>
</comment>
<keyword evidence="2 7" id="KW-0812">Transmembrane</keyword>
<feature type="transmembrane region" description="Helical" evidence="7">
    <location>
        <begin position="52"/>
        <end position="75"/>
    </location>
</feature>
<organism evidence="9 10">
    <name type="scientific">Aspergillus sydowii CBS 593.65</name>
    <dbReference type="NCBI Taxonomy" id="1036612"/>
    <lineage>
        <taxon>Eukaryota</taxon>
        <taxon>Fungi</taxon>
        <taxon>Dikarya</taxon>
        <taxon>Ascomycota</taxon>
        <taxon>Pezizomycotina</taxon>
        <taxon>Eurotiomycetes</taxon>
        <taxon>Eurotiomycetidae</taxon>
        <taxon>Eurotiales</taxon>
        <taxon>Aspergillaceae</taxon>
        <taxon>Aspergillus</taxon>
        <taxon>Aspergillus subgen. Nidulantes</taxon>
    </lineage>
</organism>
<feature type="transmembrane region" description="Helical" evidence="7">
    <location>
        <begin position="173"/>
        <end position="197"/>
    </location>
</feature>
<dbReference type="EMBL" id="KV878596">
    <property type="protein sequence ID" value="OJJ53833.1"/>
    <property type="molecule type" value="Genomic_DNA"/>
</dbReference>
<evidence type="ECO:0000256" key="6">
    <source>
        <dbReference type="SAM" id="MobiDB-lite"/>
    </source>
</evidence>
<keyword evidence="4 7" id="KW-0472">Membrane</keyword>
<dbReference type="PANTHER" id="PTHR33048">
    <property type="entry name" value="PTH11-LIKE INTEGRAL MEMBRANE PROTEIN (AFU_ORTHOLOGUE AFUA_5G11245)"/>
    <property type="match status" value="1"/>
</dbReference>
<evidence type="ECO:0000259" key="8">
    <source>
        <dbReference type="Pfam" id="PF20684"/>
    </source>
</evidence>
<dbReference type="OrthoDB" id="10017208at2759"/>
<evidence type="ECO:0000313" key="9">
    <source>
        <dbReference type="EMBL" id="OJJ53833.1"/>
    </source>
</evidence>
<accession>A0A1L9T3G1</accession>
<feature type="transmembrane region" description="Helical" evidence="7">
    <location>
        <begin position="95"/>
        <end position="118"/>
    </location>
</feature>
<evidence type="ECO:0000256" key="1">
    <source>
        <dbReference type="ARBA" id="ARBA00004141"/>
    </source>
</evidence>
<feature type="transmembrane region" description="Helical" evidence="7">
    <location>
        <begin position="130"/>
        <end position="153"/>
    </location>
</feature>
<evidence type="ECO:0000256" key="7">
    <source>
        <dbReference type="SAM" id="Phobius"/>
    </source>
</evidence>
<evidence type="ECO:0000256" key="2">
    <source>
        <dbReference type="ARBA" id="ARBA00022692"/>
    </source>
</evidence>
<proteinExistence type="inferred from homology"/>
<dbReference type="VEuPathDB" id="FungiDB:ASPSYDRAFT_503404"/>
<dbReference type="InterPro" id="IPR052337">
    <property type="entry name" value="SAT4-like"/>
</dbReference>
<dbReference type="GeneID" id="63764122"/>
<dbReference type="RefSeq" id="XP_040697639.1">
    <property type="nucleotide sequence ID" value="XM_040848049.1"/>
</dbReference>
<dbReference type="PANTHER" id="PTHR33048:SF64">
    <property type="entry name" value="INTEGRAL MEMBRANE PROTEIN"/>
    <property type="match status" value="1"/>
</dbReference>
<feature type="transmembrane region" description="Helical" evidence="7">
    <location>
        <begin position="244"/>
        <end position="264"/>
    </location>
</feature>
<dbReference type="InterPro" id="IPR049326">
    <property type="entry name" value="Rhodopsin_dom_fungi"/>
</dbReference>
<name>A0A1L9T3G1_9EURO</name>
<reference evidence="10" key="1">
    <citation type="journal article" date="2017" name="Genome Biol.">
        <title>Comparative genomics reveals high biological diversity and specific adaptations in the industrially and medically important fungal genus Aspergillus.</title>
        <authorList>
            <person name="de Vries R.P."/>
            <person name="Riley R."/>
            <person name="Wiebenga A."/>
            <person name="Aguilar-Osorio G."/>
            <person name="Amillis S."/>
            <person name="Uchima C.A."/>
            <person name="Anderluh G."/>
            <person name="Asadollahi M."/>
            <person name="Askin M."/>
            <person name="Barry K."/>
            <person name="Battaglia E."/>
            <person name="Bayram O."/>
            <person name="Benocci T."/>
            <person name="Braus-Stromeyer S.A."/>
            <person name="Caldana C."/>
            <person name="Canovas D."/>
            <person name="Cerqueira G.C."/>
            <person name="Chen F."/>
            <person name="Chen W."/>
            <person name="Choi C."/>
            <person name="Clum A."/>
            <person name="Dos Santos R.A."/>
            <person name="Damasio A.R."/>
            <person name="Diallinas G."/>
            <person name="Emri T."/>
            <person name="Fekete E."/>
            <person name="Flipphi M."/>
            <person name="Freyberg S."/>
            <person name="Gallo A."/>
            <person name="Gournas C."/>
            <person name="Habgood R."/>
            <person name="Hainaut M."/>
            <person name="Harispe M.L."/>
            <person name="Henrissat B."/>
            <person name="Hilden K.S."/>
            <person name="Hope R."/>
            <person name="Hossain A."/>
            <person name="Karabika E."/>
            <person name="Karaffa L."/>
            <person name="Karanyi Z."/>
            <person name="Krasevec N."/>
            <person name="Kuo A."/>
            <person name="Kusch H."/>
            <person name="LaButti K."/>
            <person name="Lagendijk E.L."/>
            <person name="Lapidus A."/>
            <person name="Levasseur A."/>
            <person name="Lindquist E."/>
            <person name="Lipzen A."/>
            <person name="Logrieco A.F."/>
            <person name="MacCabe A."/>
            <person name="Maekelae M.R."/>
            <person name="Malavazi I."/>
            <person name="Melin P."/>
            <person name="Meyer V."/>
            <person name="Mielnichuk N."/>
            <person name="Miskei M."/>
            <person name="Molnar A.P."/>
            <person name="Mule G."/>
            <person name="Ngan C.Y."/>
            <person name="Orejas M."/>
            <person name="Orosz E."/>
            <person name="Ouedraogo J.P."/>
            <person name="Overkamp K.M."/>
            <person name="Park H.-S."/>
            <person name="Perrone G."/>
            <person name="Piumi F."/>
            <person name="Punt P.J."/>
            <person name="Ram A.F."/>
            <person name="Ramon A."/>
            <person name="Rauscher S."/>
            <person name="Record E."/>
            <person name="Riano-Pachon D.M."/>
            <person name="Robert V."/>
            <person name="Roehrig J."/>
            <person name="Ruller R."/>
            <person name="Salamov A."/>
            <person name="Salih N.S."/>
            <person name="Samson R.A."/>
            <person name="Sandor E."/>
            <person name="Sanguinetti M."/>
            <person name="Schuetze T."/>
            <person name="Sepcic K."/>
            <person name="Shelest E."/>
            <person name="Sherlock G."/>
            <person name="Sophianopoulou V."/>
            <person name="Squina F.M."/>
            <person name="Sun H."/>
            <person name="Susca A."/>
            <person name="Todd R.B."/>
            <person name="Tsang A."/>
            <person name="Unkles S.E."/>
            <person name="van de Wiele N."/>
            <person name="van Rossen-Uffink D."/>
            <person name="Oliveira J.V."/>
            <person name="Vesth T.C."/>
            <person name="Visser J."/>
            <person name="Yu J.-H."/>
            <person name="Zhou M."/>
            <person name="Andersen M.R."/>
            <person name="Archer D.B."/>
            <person name="Baker S.E."/>
            <person name="Benoit I."/>
            <person name="Brakhage A.A."/>
            <person name="Braus G.H."/>
            <person name="Fischer R."/>
            <person name="Frisvad J.C."/>
            <person name="Goldman G.H."/>
            <person name="Houbraken J."/>
            <person name="Oakley B."/>
            <person name="Pocsi I."/>
            <person name="Scazzocchio C."/>
            <person name="Seiboth B."/>
            <person name="vanKuyk P.A."/>
            <person name="Wortman J."/>
            <person name="Dyer P.S."/>
            <person name="Grigoriev I.V."/>
        </authorList>
    </citation>
    <scope>NUCLEOTIDE SEQUENCE [LARGE SCALE GENOMIC DNA]</scope>
    <source>
        <strain evidence="10">CBS 593.65</strain>
    </source>
</reference>
<feature type="transmembrane region" description="Helical" evidence="7">
    <location>
        <begin position="19"/>
        <end position="40"/>
    </location>
</feature>
<protein>
    <recommendedName>
        <fullName evidence="8">Rhodopsin domain-containing protein</fullName>
    </recommendedName>
</protein>
<dbReference type="Pfam" id="PF20684">
    <property type="entry name" value="Fung_rhodopsin"/>
    <property type="match status" value="1"/>
</dbReference>
<evidence type="ECO:0000256" key="5">
    <source>
        <dbReference type="ARBA" id="ARBA00038359"/>
    </source>
</evidence>
<comment type="similarity">
    <text evidence="5">Belongs to the SAT4 family.</text>
</comment>
<feature type="transmembrane region" description="Helical" evidence="7">
    <location>
        <begin position="209"/>
        <end position="232"/>
    </location>
</feature>
<evidence type="ECO:0000256" key="3">
    <source>
        <dbReference type="ARBA" id="ARBA00022989"/>
    </source>
</evidence>
<keyword evidence="10" id="KW-1185">Reference proteome</keyword>
<dbReference type="Proteomes" id="UP000184356">
    <property type="component" value="Unassembled WGS sequence"/>
</dbReference>
<feature type="region of interest" description="Disordered" evidence="6">
    <location>
        <begin position="355"/>
        <end position="386"/>
    </location>
</feature>
<sequence>MGWVHNLQARDPDDHTARVIAVCMTFASASLVAVALRFHVRIWVKKAVWIDDYAALFSAVLTMAYASLAVAQTRWGLGLSAEYFPPENEIPFSKMQYAGGPIYTLSLLGFKISLLASYLRIGGFVKTYRLVIHAVIAACVCNQIIFTFLLSFGCNPVAKQWDQTIPGKCINTVASYYALAGTSLGFDVIIIALPLPILMRLQLKLRQKIFLAALFGLGFFVTIIQIIRVFTIKNLRTYTDSQPIIIWSIIEISLGVIISCVPTYGPYVRALAINISSNNRSRRQTYDVSGYGRSGRSGAGQSYNLSSRNMKSGGSRVFDNSVSATGIVGSPSVRGKNSSTESILADRDAMDTFEHGHEHGQEGKRKKGIHIATEVRVERGPRGEDE</sequence>
<gene>
    <name evidence="9" type="ORF">ASPSYDRAFT_503404</name>
</gene>
<feature type="domain" description="Rhodopsin" evidence="8">
    <location>
        <begin position="36"/>
        <end position="268"/>
    </location>
</feature>
<evidence type="ECO:0000256" key="4">
    <source>
        <dbReference type="ARBA" id="ARBA00023136"/>
    </source>
</evidence>
<feature type="compositionally biased region" description="Basic and acidic residues" evidence="6">
    <location>
        <begin position="373"/>
        <end position="386"/>
    </location>
</feature>
<dbReference type="GO" id="GO:0016020">
    <property type="term" value="C:membrane"/>
    <property type="evidence" value="ECO:0007669"/>
    <property type="project" value="UniProtKB-SubCell"/>
</dbReference>
<keyword evidence="3 7" id="KW-1133">Transmembrane helix</keyword>
<dbReference type="AlphaFoldDB" id="A0A1L9T3G1"/>
<evidence type="ECO:0000313" key="10">
    <source>
        <dbReference type="Proteomes" id="UP000184356"/>
    </source>
</evidence>